<evidence type="ECO:0000313" key="2">
    <source>
        <dbReference type="EMBL" id="ETO24691.1"/>
    </source>
</evidence>
<dbReference type="AlphaFoldDB" id="X6NFC6"/>
<proteinExistence type="predicted"/>
<sequence>MKKYLEKNKQVMCERYLIFENLRLVQKRLESVVSSLAIATTACSCEAVEDTNGSVSARVNDSSSFSTASTLRGSLEAALPLSQLLLRGRVSKGADDSTNDKGCEVAEEEEEEKGGGGGGGGGRSGASGIEDGGRGSKDGGRGEDCEAEEGGGEGGGGGGGRDRGGTRESCVLRNDVEDEGGGGGGEGCSNPICCRKSFPM</sequence>
<comment type="caution">
    <text evidence="2">The sequence shown here is derived from an EMBL/GenBank/DDBJ whole genome shotgun (WGS) entry which is preliminary data.</text>
</comment>
<dbReference type="Proteomes" id="UP000023152">
    <property type="component" value="Unassembled WGS sequence"/>
</dbReference>
<accession>X6NFC6</accession>
<reference evidence="2 3" key="1">
    <citation type="journal article" date="2013" name="Curr. Biol.">
        <title>The Genome of the Foraminiferan Reticulomyxa filosa.</title>
        <authorList>
            <person name="Glockner G."/>
            <person name="Hulsmann N."/>
            <person name="Schleicher M."/>
            <person name="Noegel A.A."/>
            <person name="Eichinger L."/>
            <person name="Gallinger C."/>
            <person name="Pawlowski J."/>
            <person name="Sierra R."/>
            <person name="Euteneuer U."/>
            <person name="Pillet L."/>
            <person name="Moustafa A."/>
            <person name="Platzer M."/>
            <person name="Groth M."/>
            <person name="Szafranski K."/>
            <person name="Schliwa M."/>
        </authorList>
    </citation>
    <scope>NUCLEOTIDE SEQUENCE [LARGE SCALE GENOMIC DNA]</scope>
</reference>
<feature type="compositionally biased region" description="Gly residues" evidence="1">
    <location>
        <begin position="115"/>
        <end position="125"/>
    </location>
</feature>
<feature type="region of interest" description="Disordered" evidence="1">
    <location>
        <begin position="91"/>
        <end position="190"/>
    </location>
</feature>
<feature type="compositionally biased region" description="Basic and acidic residues" evidence="1">
    <location>
        <begin position="92"/>
        <end position="104"/>
    </location>
</feature>
<evidence type="ECO:0000256" key="1">
    <source>
        <dbReference type="SAM" id="MobiDB-lite"/>
    </source>
</evidence>
<keyword evidence="3" id="KW-1185">Reference proteome</keyword>
<dbReference type="EMBL" id="ASPP01009033">
    <property type="protein sequence ID" value="ETO24691.1"/>
    <property type="molecule type" value="Genomic_DNA"/>
</dbReference>
<feature type="compositionally biased region" description="Basic and acidic residues" evidence="1">
    <location>
        <begin position="131"/>
        <end position="144"/>
    </location>
</feature>
<gene>
    <name evidence="2" type="ORF">RFI_12462</name>
</gene>
<evidence type="ECO:0000313" key="3">
    <source>
        <dbReference type="Proteomes" id="UP000023152"/>
    </source>
</evidence>
<organism evidence="2 3">
    <name type="scientific">Reticulomyxa filosa</name>
    <dbReference type="NCBI Taxonomy" id="46433"/>
    <lineage>
        <taxon>Eukaryota</taxon>
        <taxon>Sar</taxon>
        <taxon>Rhizaria</taxon>
        <taxon>Retaria</taxon>
        <taxon>Foraminifera</taxon>
        <taxon>Monothalamids</taxon>
        <taxon>Reticulomyxidae</taxon>
        <taxon>Reticulomyxa</taxon>
    </lineage>
</organism>
<protein>
    <submittedName>
        <fullName evidence="2">Uncharacterized protein</fullName>
    </submittedName>
</protein>
<name>X6NFC6_RETFI</name>